<keyword evidence="6" id="KW-1185">Reference proteome</keyword>
<dbReference type="PRINTS" id="PR01727">
    <property type="entry name" value="DNABINDINGHU"/>
</dbReference>
<evidence type="ECO:0000256" key="1">
    <source>
        <dbReference type="ARBA" id="ARBA00010529"/>
    </source>
</evidence>
<dbReference type="PANTHER" id="PTHR33175:SF3">
    <property type="entry name" value="DNA-BINDING PROTEIN HU-BETA"/>
    <property type="match status" value="1"/>
</dbReference>
<reference evidence="5 6" key="1">
    <citation type="submission" date="2018-07" db="EMBL/GenBank/DDBJ databases">
        <title>Genome sequence of Erythrobacter strain YH-07, an antagonistic bacterium isolated from Yellow Sea.</title>
        <authorList>
            <person name="Tang T."/>
            <person name="Liu Q."/>
            <person name="Sun X."/>
        </authorList>
    </citation>
    <scope>NUCLEOTIDE SEQUENCE [LARGE SCALE GENOMIC DNA]</scope>
    <source>
        <strain evidence="5 6">YH-07</strain>
        <plasmid evidence="5 6">unnamed</plasmid>
    </source>
</reference>
<sequence length="91" mass="9715">MNTAALVDTLAEKHGLSKTDARAILDTTFDAIVDSVNKGDDVQLSGVGKFALKETKERQGRNPSTGEPMTIAAQRKITFTPAKAVKDKLNG</sequence>
<evidence type="ECO:0000256" key="2">
    <source>
        <dbReference type="ARBA" id="ARBA00023067"/>
    </source>
</evidence>
<evidence type="ECO:0000313" key="5">
    <source>
        <dbReference type="EMBL" id="AXK44020.1"/>
    </source>
</evidence>
<dbReference type="GO" id="GO:0030261">
    <property type="term" value="P:chromosome condensation"/>
    <property type="evidence" value="ECO:0007669"/>
    <property type="project" value="UniProtKB-KW"/>
</dbReference>
<dbReference type="AlphaFoldDB" id="A0A345YJB8"/>
<dbReference type="GO" id="GO:0030527">
    <property type="term" value="F:structural constituent of chromatin"/>
    <property type="evidence" value="ECO:0007669"/>
    <property type="project" value="InterPro"/>
</dbReference>
<evidence type="ECO:0000256" key="3">
    <source>
        <dbReference type="ARBA" id="ARBA00023125"/>
    </source>
</evidence>
<dbReference type="RefSeq" id="WP_115418333.1">
    <property type="nucleotide sequence ID" value="NZ_CP031358.1"/>
</dbReference>
<keyword evidence="2" id="KW-0226">DNA condensation</keyword>
<dbReference type="InterPro" id="IPR000119">
    <property type="entry name" value="Hist_DNA-bd"/>
</dbReference>
<dbReference type="PANTHER" id="PTHR33175">
    <property type="entry name" value="DNA-BINDING PROTEIN HU"/>
    <property type="match status" value="1"/>
</dbReference>
<keyword evidence="5" id="KW-0614">Plasmid</keyword>
<accession>A0A345YJB8</accession>
<dbReference type="EMBL" id="CP031358">
    <property type="protein sequence ID" value="AXK44020.1"/>
    <property type="molecule type" value="Genomic_DNA"/>
</dbReference>
<dbReference type="SMART" id="SM00411">
    <property type="entry name" value="BHL"/>
    <property type="match status" value="1"/>
</dbReference>
<name>A0A345YJB8_9SPHN</name>
<protein>
    <submittedName>
        <fullName evidence="5">HU family DNA-binding protein</fullName>
    </submittedName>
</protein>
<dbReference type="CDD" id="cd13831">
    <property type="entry name" value="HU"/>
    <property type="match status" value="1"/>
</dbReference>
<dbReference type="SUPFAM" id="SSF47729">
    <property type="entry name" value="IHF-like DNA-binding proteins"/>
    <property type="match status" value="1"/>
</dbReference>
<dbReference type="Pfam" id="PF00216">
    <property type="entry name" value="Bac_DNA_binding"/>
    <property type="match status" value="1"/>
</dbReference>
<dbReference type="InterPro" id="IPR010992">
    <property type="entry name" value="IHF-like_DNA-bd_dom_sf"/>
</dbReference>
<evidence type="ECO:0000313" key="6">
    <source>
        <dbReference type="Proteomes" id="UP000254508"/>
    </source>
</evidence>
<evidence type="ECO:0000256" key="4">
    <source>
        <dbReference type="RuleBase" id="RU003939"/>
    </source>
</evidence>
<keyword evidence="3 5" id="KW-0238">DNA-binding</keyword>
<dbReference type="GO" id="GO:0003677">
    <property type="term" value="F:DNA binding"/>
    <property type="evidence" value="ECO:0007669"/>
    <property type="project" value="UniProtKB-KW"/>
</dbReference>
<comment type="similarity">
    <text evidence="1 4">Belongs to the bacterial histone-like protein family.</text>
</comment>
<geneLocation type="plasmid" evidence="5 6">
    <name>unnamed</name>
</geneLocation>
<dbReference type="Proteomes" id="UP000254508">
    <property type="component" value="Plasmid unnamed"/>
</dbReference>
<dbReference type="Gene3D" id="4.10.520.10">
    <property type="entry name" value="IHF-like DNA-binding proteins"/>
    <property type="match status" value="1"/>
</dbReference>
<dbReference type="KEGG" id="err:DVR09_16330"/>
<proteinExistence type="inferred from homology"/>
<gene>
    <name evidence="5" type="ORF">DVR09_16330</name>
</gene>
<organism evidence="5 6">
    <name type="scientific">Erythrobacter aureus</name>
    <dbReference type="NCBI Taxonomy" id="2182384"/>
    <lineage>
        <taxon>Bacteria</taxon>
        <taxon>Pseudomonadati</taxon>
        <taxon>Pseudomonadota</taxon>
        <taxon>Alphaproteobacteria</taxon>
        <taxon>Sphingomonadales</taxon>
        <taxon>Erythrobacteraceae</taxon>
        <taxon>Erythrobacter/Porphyrobacter group</taxon>
        <taxon>Erythrobacter</taxon>
    </lineage>
</organism>
<dbReference type="OrthoDB" id="9799835at2"/>